<evidence type="ECO:0000313" key="4">
    <source>
        <dbReference type="EMBL" id="CAB4953048.1"/>
    </source>
</evidence>
<feature type="domain" description="Orn/DAP/Arg decarboxylase 2 N-terminal" evidence="3">
    <location>
        <begin position="33"/>
        <end position="280"/>
    </location>
</feature>
<name>A0A6J7KAD1_9ZZZZ</name>
<dbReference type="GO" id="GO:0008836">
    <property type="term" value="F:diaminopimelate decarboxylase activity"/>
    <property type="evidence" value="ECO:0007669"/>
    <property type="project" value="TreeGrafter"/>
</dbReference>
<keyword evidence="2" id="KW-0663">Pyridoxal phosphate</keyword>
<dbReference type="SUPFAM" id="SSF50621">
    <property type="entry name" value="Alanine racemase C-terminal domain-like"/>
    <property type="match status" value="1"/>
</dbReference>
<dbReference type="InterPro" id="IPR029066">
    <property type="entry name" value="PLP-binding_barrel"/>
</dbReference>
<dbReference type="GO" id="GO:0009089">
    <property type="term" value="P:lysine biosynthetic process via diaminopimelate"/>
    <property type="evidence" value="ECO:0007669"/>
    <property type="project" value="TreeGrafter"/>
</dbReference>
<dbReference type="InterPro" id="IPR000183">
    <property type="entry name" value="Orn/DAP/Arg_de-COase"/>
</dbReference>
<gene>
    <name evidence="4" type="ORF">UFOPK3773_01521</name>
</gene>
<dbReference type="InterPro" id="IPR009006">
    <property type="entry name" value="Ala_racemase/Decarboxylase_C"/>
</dbReference>
<dbReference type="Pfam" id="PF02784">
    <property type="entry name" value="Orn_Arg_deC_N"/>
    <property type="match status" value="1"/>
</dbReference>
<dbReference type="EMBL" id="CAFBNF010000187">
    <property type="protein sequence ID" value="CAB4953048.1"/>
    <property type="molecule type" value="Genomic_DNA"/>
</dbReference>
<dbReference type="PANTHER" id="PTHR43727">
    <property type="entry name" value="DIAMINOPIMELATE DECARBOXYLASE"/>
    <property type="match status" value="1"/>
</dbReference>
<dbReference type="PRINTS" id="PR01179">
    <property type="entry name" value="ODADCRBXLASE"/>
</dbReference>
<dbReference type="Gene3D" id="3.20.20.10">
    <property type="entry name" value="Alanine racemase"/>
    <property type="match status" value="1"/>
</dbReference>
<reference evidence="4" key="1">
    <citation type="submission" date="2020-05" db="EMBL/GenBank/DDBJ databases">
        <authorList>
            <person name="Chiriac C."/>
            <person name="Salcher M."/>
            <person name="Ghai R."/>
            <person name="Kavagutti S V."/>
        </authorList>
    </citation>
    <scope>NUCLEOTIDE SEQUENCE</scope>
</reference>
<dbReference type="SUPFAM" id="SSF51419">
    <property type="entry name" value="PLP-binding barrel"/>
    <property type="match status" value="1"/>
</dbReference>
<evidence type="ECO:0000256" key="1">
    <source>
        <dbReference type="ARBA" id="ARBA00001933"/>
    </source>
</evidence>
<organism evidence="4">
    <name type="scientific">freshwater metagenome</name>
    <dbReference type="NCBI Taxonomy" id="449393"/>
    <lineage>
        <taxon>unclassified sequences</taxon>
        <taxon>metagenomes</taxon>
        <taxon>ecological metagenomes</taxon>
    </lineage>
</organism>
<evidence type="ECO:0000256" key="2">
    <source>
        <dbReference type="ARBA" id="ARBA00022898"/>
    </source>
</evidence>
<comment type="cofactor">
    <cofactor evidence="1">
        <name>pyridoxal 5'-phosphate</name>
        <dbReference type="ChEBI" id="CHEBI:597326"/>
    </cofactor>
</comment>
<dbReference type="PANTHER" id="PTHR43727:SF3">
    <property type="entry name" value="GROUP IV DECARBOXYLASE"/>
    <property type="match status" value="1"/>
</dbReference>
<accession>A0A6J7KAD1</accession>
<dbReference type="InterPro" id="IPR022644">
    <property type="entry name" value="De-COase2_N"/>
</dbReference>
<dbReference type="Gene3D" id="2.40.37.10">
    <property type="entry name" value="Lyase, Ornithine Decarboxylase, Chain A, domain 1"/>
    <property type="match status" value="1"/>
</dbReference>
<proteinExistence type="predicted"/>
<sequence length="413" mass="44703">MNPLPAWAELEVLRDQYGDGFWLLDPDTIATNVDAFRRAFTEAGWPRTDLAWSFKTLWAPPAVRAALDVGCRAEVVSRDEYELALRLGADPRSIIVNGPLTSYDDLKQATSVGAQVHLDSLAQVEDLLAVCVEIPEQQYSVGLRVNSDLALGPRGRFGIDADAPDGGDLRQAYLLLSAQPNVRVVGLHMHLAGARTAESFARRAARLIELSDALWGDLAPDFLDIGGGFAGAVPQSLAEQLGYQPPTPSEYAHAVVPLLLARWPEGGPLLIIEPGVALAADSMRFAARVMLTKSIGGVSHAIVAGSTQTAKPARHRFELPLSVVRADDAYRPPRHTVVSGWTCQEDDILALDLAEPVEADDWVVIDNCGAYTFVLASRFIRGIPALLVRGPDGWECGRRADTVDDWLEGFTAP</sequence>
<dbReference type="AlphaFoldDB" id="A0A6J7KAD1"/>
<protein>
    <submittedName>
        <fullName evidence="4">Unannotated protein</fullName>
    </submittedName>
</protein>
<evidence type="ECO:0000259" key="3">
    <source>
        <dbReference type="Pfam" id="PF02784"/>
    </source>
</evidence>